<evidence type="ECO:0008006" key="3">
    <source>
        <dbReference type="Google" id="ProtNLM"/>
    </source>
</evidence>
<accession>A0A101I279</accession>
<protein>
    <recommendedName>
        <fullName evidence="3">KOW domain-containing protein</fullName>
    </recommendedName>
</protein>
<dbReference type="Proteomes" id="UP000053467">
    <property type="component" value="Unassembled WGS sequence"/>
</dbReference>
<reference evidence="2" key="1">
    <citation type="journal article" date="2015" name="MBio">
        <title>Genome-Resolved Metagenomic Analysis Reveals Roles for Candidate Phyla and Other Microbial Community Members in Biogeochemical Transformations in Oil Reservoirs.</title>
        <authorList>
            <person name="Hu P."/>
            <person name="Tom L."/>
            <person name="Singh A."/>
            <person name="Thomas B.C."/>
            <person name="Baker B.J."/>
            <person name="Piceno Y.M."/>
            <person name="Andersen G.L."/>
            <person name="Banfield J.F."/>
        </authorList>
    </citation>
    <scope>NUCLEOTIDE SEQUENCE [LARGE SCALE GENOMIC DNA]</scope>
</reference>
<comment type="caution">
    <text evidence="1">The sequence shown here is derived from an EMBL/GenBank/DDBJ whole genome shotgun (WGS) entry which is preliminary data.</text>
</comment>
<dbReference type="EMBL" id="LGGX01000006">
    <property type="protein sequence ID" value="KUK87290.1"/>
    <property type="molecule type" value="Genomic_DNA"/>
</dbReference>
<evidence type="ECO:0000313" key="2">
    <source>
        <dbReference type="Proteomes" id="UP000053467"/>
    </source>
</evidence>
<proteinExistence type="predicted"/>
<gene>
    <name evidence="1" type="ORF">XE03_0898</name>
</gene>
<evidence type="ECO:0000313" key="1">
    <source>
        <dbReference type="EMBL" id="KUK87290.1"/>
    </source>
</evidence>
<sequence length="373" mass="40492">MAHSYTPGLKVTDKAIVKKERRLPLKGDVLVKVGDLVKADDIVAKTELPGDVERLNLAGKLGVPPKEASSFLKVSIGDKIKKDQIIAESKGFFGLFRTSIPSPIDGIVENYSDITGMLTLRKPPKKVEIDAYVNGKVVEVIENEGIVVQTPATFIQGIFGIGGEVKGELKLVAKSPDYVLTKNDITEDLKGKIVIGGSLVTSEILNECVKKGVLGIVVGGIDDKDLKDFLGEEIGVAITGQEEKGITLIVTEGFGQMTMAKKTFDILSKNDGKRASINGATQIRAGVMRPEVIVTYDIDTIVEESKHAEMGMDINSIVRIIRQPYFGAIGKVVGLPSQLQKIETEAHVRVLEFEFDDGKRIVLPRANVELIEE</sequence>
<name>A0A101I279_UNCT6</name>
<organism evidence="1 2">
    <name type="scientific">candidate division TA06 bacterium 34_109</name>
    <dbReference type="NCBI Taxonomy" id="1635277"/>
    <lineage>
        <taxon>Bacteria</taxon>
        <taxon>Bacteria division TA06</taxon>
    </lineage>
</organism>
<dbReference type="AlphaFoldDB" id="A0A101I279"/>